<dbReference type="EMBL" id="CP032487">
    <property type="protein sequence ID" value="QAX80347.1"/>
    <property type="molecule type" value="Genomic_DNA"/>
</dbReference>
<gene>
    <name evidence="1" type="ORF">D5F51_18500</name>
</gene>
<protein>
    <submittedName>
        <fullName evidence="1">Uncharacterized protein</fullName>
    </submittedName>
</protein>
<dbReference type="RefSeq" id="WP_129198328.1">
    <property type="nucleotide sequence ID" value="NZ_CABHXI010000094.1"/>
</dbReference>
<organism evidence="1 2">
    <name type="scientific">Yersinia hibernica</name>
    <dbReference type="NCBI Taxonomy" id="2339259"/>
    <lineage>
        <taxon>Bacteria</taxon>
        <taxon>Pseudomonadati</taxon>
        <taxon>Pseudomonadota</taxon>
        <taxon>Gammaproteobacteria</taxon>
        <taxon>Enterobacterales</taxon>
        <taxon>Yersiniaceae</taxon>
        <taxon>Yersinia</taxon>
    </lineage>
</organism>
<proteinExistence type="predicted"/>
<accession>A0ABX5R4E6</accession>
<evidence type="ECO:0000313" key="2">
    <source>
        <dbReference type="Proteomes" id="UP000288804"/>
    </source>
</evidence>
<keyword evidence="2" id="KW-1185">Reference proteome</keyword>
<sequence>MTRKNAGVLFVLRGGEADSLKVLTAQVLYDQYKYQWFEPLADNYRELLYVNQEDYVKDAYKVYSWKDIANFSLVNRALLSYLNNGSGDWKNAFDGGDKYLLSLIDNLPYWSDAIGQIPFSVGTYRTFHTITATVETGMAWATGVPWDALMQKNRFH</sequence>
<dbReference type="Proteomes" id="UP000288804">
    <property type="component" value="Chromosome"/>
</dbReference>
<name>A0ABX5R4E6_9GAMM</name>
<reference evidence="2" key="1">
    <citation type="submission" date="2018-09" db="EMBL/GenBank/DDBJ databases">
        <title>Yersinia hibernicus sp. nov.</title>
        <authorList>
            <person name="Nguyen S.V."/>
            <person name="Mundanda D.M."/>
            <person name="Anes J."/>
            <person name="Fanning S."/>
        </authorList>
    </citation>
    <scope>NUCLEOTIDE SEQUENCE [LARGE SCALE GENOMIC DNA]</scope>
    <source>
        <strain evidence="2">CFS1934</strain>
    </source>
</reference>
<evidence type="ECO:0000313" key="1">
    <source>
        <dbReference type="EMBL" id="QAX80347.1"/>
    </source>
</evidence>